<feature type="domain" description="PEP-utilising enzyme C-terminal" evidence="19">
    <location>
        <begin position="263"/>
        <end position="549"/>
    </location>
</feature>
<keyword evidence="8 17" id="KW-0813">Transport</keyword>
<dbReference type="SUPFAM" id="SSF51621">
    <property type="entry name" value="Phosphoenolpyruvate/pyruvate domain"/>
    <property type="match status" value="1"/>
</dbReference>
<dbReference type="PIRSF" id="PIRSF000732">
    <property type="entry name" value="PTS_enzyme_I"/>
    <property type="match status" value="1"/>
</dbReference>
<dbReference type="InterPro" id="IPR036618">
    <property type="entry name" value="PtsI_HPr-bd_sf"/>
</dbReference>
<keyword evidence="13 17" id="KW-0479">Metal-binding</keyword>
<evidence type="ECO:0000256" key="6">
    <source>
        <dbReference type="ARBA" id="ARBA00012232"/>
    </source>
</evidence>
<dbReference type="Gene3D" id="1.10.274.10">
    <property type="entry name" value="PtsI, HPr-binding domain"/>
    <property type="match status" value="1"/>
</dbReference>
<sequence>MMVETGSVRLQGIGASEGIAIASVSIQTKDELTVPQRKIEDVEAENKRLDKAIAESHADLQAIHTEASKRLGPEEAKIFEGHMALLQDPSLRKKVVQLIERERVNVEYALEQHFDIIITKFENMKNEYMRERAADVRDVKERLLKKMLGIAETSFLQQAQKAPCILVAHDLTPADTSSLTAGSTAGFATEIGGKTSHTAIIARSLDIPSVVGVTGLTKVVNPGDMIIVDGIDGMVIVRPTEEETIEYERRREQFLADKAAFHALIHEPSITKDGRKIEIAANIGSPAEAEGALGVGAEGIGLFRTEFLYMNRSSLPDEEEQFKAYREAAERMSPKPVIIRTLDIGGDKSLPYLPMDPEMNPFLGHRAIRLCLDRQDLFRPQIRAIMRASAYGSVHMMFPMIASVTELREAKALVEEEKAKLQAEGIQFAAHIPIGIMVEIPSSALIADQLAKEADFFSIGTNDLIQYTLACDRMNEKISHLYQPFHPAVLRLIQMTADAAHRANKWVGVCGEMAGDAQAIPLLVGLGIDELSMSASSVLKARHLVRGMDYAKLREIAQQALGLDTQEEVLRLLEKSQDADNN</sequence>
<comment type="subcellular location">
    <subcellularLocation>
        <location evidence="4 17">Cytoplasm</location>
    </subcellularLocation>
</comment>
<dbReference type="InterPro" id="IPR008279">
    <property type="entry name" value="PEP-util_enz_mobile_dom"/>
</dbReference>
<dbReference type="InterPro" id="IPR036637">
    <property type="entry name" value="Phosphohistidine_dom_sf"/>
</dbReference>
<evidence type="ECO:0000256" key="15">
    <source>
        <dbReference type="ARBA" id="ARBA00022842"/>
    </source>
</evidence>
<evidence type="ECO:0000256" key="5">
    <source>
        <dbReference type="ARBA" id="ARBA00007837"/>
    </source>
</evidence>
<keyword evidence="11 17" id="KW-0808">Transferase</keyword>
<dbReference type="EMBL" id="JAGGLB010000007">
    <property type="protein sequence ID" value="MBP1991082.1"/>
    <property type="molecule type" value="Genomic_DNA"/>
</dbReference>
<dbReference type="PANTHER" id="PTHR46244:SF3">
    <property type="entry name" value="PHOSPHOENOLPYRUVATE-PROTEIN PHOSPHOTRANSFERASE"/>
    <property type="match status" value="1"/>
</dbReference>
<dbReference type="InterPro" id="IPR023151">
    <property type="entry name" value="PEP_util_CS"/>
</dbReference>
<dbReference type="Gene3D" id="3.20.20.60">
    <property type="entry name" value="Phosphoenolpyruvate-binding domains"/>
    <property type="match status" value="1"/>
</dbReference>
<evidence type="ECO:0000259" key="18">
    <source>
        <dbReference type="Pfam" id="PF00391"/>
    </source>
</evidence>
<evidence type="ECO:0000256" key="7">
    <source>
        <dbReference type="ARBA" id="ARBA00016544"/>
    </source>
</evidence>
<comment type="function">
    <text evidence="3 17">General (non sugar-specific) component of the phosphoenolpyruvate-dependent sugar phosphotransferase system (sugar PTS). This major carbohydrate active-transport system catalyzes the phosphorylation of incoming sugar substrates concomitantly with their translocation across the cell membrane. Enzyme I transfers the phosphoryl group from phosphoenolpyruvate (PEP) to the phosphoryl carrier protein (HPr).</text>
</comment>
<keyword evidence="22" id="KW-1185">Reference proteome</keyword>
<comment type="catalytic activity">
    <reaction evidence="1 17">
        <text>L-histidyl-[protein] + phosphoenolpyruvate = N(pros)-phospho-L-histidyl-[protein] + pyruvate</text>
        <dbReference type="Rhea" id="RHEA:23880"/>
        <dbReference type="Rhea" id="RHEA-COMP:9745"/>
        <dbReference type="Rhea" id="RHEA-COMP:9746"/>
        <dbReference type="ChEBI" id="CHEBI:15361"/>
        <dbReference type="ChEBI" id="CHEBI:29979"/>
        <dbReference type="ChEBI" id="CHEBI:58702"/>
        <dbReference type="ChEBI" id="CHEBI:64837"/>
        <dbReference type="EC" id="2.7.3.9"/>
    </reaction>
</comment>
<proteinExistence type="inferred from homology"/>
<keyword evidence="9 17" id="KW-0963">Cytoplasm</keyword>
<dbReference type="InterPro" id="IPR018274">
    <property type="entry name" value="PEP_util_AS"/>
</dbReference>
<evidence type="ECO:0000256" key="17">
    <source>
        <dbReference type="PIRNR" id="PIRNR000732"/>
    </source>
</evidence>
<dbReference type="InterPro" id="IPR024692">
    <property type="entry name" value="PTS_EI"/>
</dbReference>
<evidence type="ECO:0000256" key="11">
    <source>
        <dbReference type="ARBA" id="ARBA00022679"/>
    </source>
</evidence>
<accession>A0ABS4IU31</accession>
<dbReference type="SUPFAM" id="SSF52009">
    <property type="entry name" value="Phosphohistidine domain"/>
    <property type="match status" value="1"/>
</dbReference>
<evidence type="ECO:0000259" key="20">
    <source>
        <dbReference type="Pfam" id="PF05524"/>
    </source>
</evidence>
<evidence type="ECO:0000313" key="21">
    <source>
        <dbReference type="EMBL" id="MBP1991082.1"/>
    </source>
</evidence>
<dbReference type="Pfam" id="PF00391">
    <property type="entry name" value="PEP-utilizers"/>
    <property type="match status" value="1"/>
</dbReference>
<evidence type="ECO:0000256" key="16">
    <source>
        <dbReference type="ARBA" id="ARBA00033235"/>
    </source>
</evidence>
<dbReference type="PROSITE" id="PS00370">
    <property type="entry name" value="PEP_ENZYMES_PHOS_SITE"/>
    <property type="match status" value="1"/>
</dbReference>
<comment type="similarity">
    <text evidence="5 17">Belongs to the PEP-utilizing enzyme family.</text>
</comment>
<keyword evidence="10 17" id="KW-0762">Sugar transport</keyword>
<evidence type="ECO:0000256" key="1">
    <source>
        <dbReference type="ARBA" id="ARBA00000683"/>
    </source>
</evidence>
<keyword evidence="14 17" id="KW-0418">Kinase</keyword>
<dbReference type="Gene3D" id="3.50.30.10">
    <property type="entry name" value="Phosphohistidine domain"/>
    <property type="match status" value="1"/>
</dbReference>
<feature type="domain" description="Phosphotransferase system enzyme I N-terminal" evidence="20">
    <location>
        <begin position="11"/>
        <end position="132"/>
    </location>
</feature>
<dbReference type="Proteomes" id="UP001519287">
    <property type="component" value="Unassembled WGS sequence"/>
</dbReference>
<evidence type="ECO:0000256" key="12">
    <source>
        <dbReference type="ARBA" id="ARBA00022683"/>
    </source>
</evidence>
<dbReference type="Pfam" id="PF02896">
    <property type="entry name" value="PEP-utilizers_C"/>
    <property type="match status" value="1"/>
</dbReference>
<dbReference type="PANTHER" id="PTHR46244">
    <property type="entry name" value="PHOSPHOENOLPYRUVATE-PROTEIN PHOSPHOTRANSFERASE"/>
    <property type="match status" value="1"/>
</dbReference>
<evidence type="ECO:0000259" key="19">
    <source>
        <dbReference type="Pfam" id="PF02896"/>
    </source>
</evidence>
<evidence type="ECO:0000256" key="3">
    <source>
        <dbReference type="ARBA" id="ARBA00002728"/>
    </source>
</evidence>
<evidence type="ECO:0000256" key="13">
    <source>
        <dbReference type="ARBA" id="ARBA00022723"/>
    </source>
</evidence>
<reference evidence="21 22" key="1">
    <citation type="submission" date="2021-03" db="EMBL/GenBank/DDBJ databases">
        <title>Genomic Encyclopedia of Type Strains, Phase IV (KMG-IV): sequencing the most valuable type-strain genomes for metagenomic binning, comparative biology and taxonomic classification.</title>
        <authorList>
            <person name="Goeker M."/>
        </authorList>
    </citation>
    <scope>NUCLEOTIDE SEQUENCE [LARGE SCALE GENOMIC DNA]</scope>
    <source>
        <strain evidence="21 22">DSM 26048</strain>
    </source>
</reference>
<evidence type="ECO:0000256" key="2">
    <source>
        <dbReference type="ARBA" id="ARBA00001946"/>
    </source>
</evidence>
<gene>
    <name evidence="21" type="ORF">J2Z66_002689</name>
</gene>
<dbReference type="InterPro" id="IPR000121">
    <property type="entry name" value="PEP_util_C"/>
</dbReference>
<keyword evidence="15 17" id="KW-0460">Magnesium</keyword>
<dbReference type="PROSITE" id="PS00742">
    <property type="entry name" value="PEP_ENZYMES_2"/>
    <property type="match status" value="1"/>
</dbReference>
<dbReference type="InterPro" id="IPR006318">
    <property type="entry name" value="PTS_EI-like"/>
</dbReference>
<comment type="caution">
    <text evidence="21">The sequence shown here is derived from an EMBL/GenBank/DDBJ whole genome shotgun (WGS) entry which is preliminary data.</text>
</comment>
<comment type="cofactor">
    <cofactor evidence="2 17">
        <name>Mg(2+)</name>
        <dbReference type="ChEBI" id="CHEBI:18420"/>
    </cofactor>
</comment>
<name>A0ABS4IU31_9BACL</name>
<evidence type="ECO:0000256" key="14">
    <source>
        <dbReference type="ARBA" id="ARBA00022777"/>
    </source>
</evidence>
<dbReference type="EC" id="2.7.3.9" evidence="6 17"/>
<dbReference type="InterPro" id="IPR040442">
    <property type="entry name" value="Pyrv_kinase-like_dom_sf"/>
</dbReference>
<dbReference type="SUPFAM" id="SSF47831">
    <property type="entry name" value="Enzyme I of the PEP:sugar phosphotransferase system HPr-binding (sub)domain"/>
    <property type="match status" value="1"/>
</dbReference>
<dbReference type="InterPro" id="IPR015813">
    <property type="entry name" value="Pyrv/PenolPyrv_kinase-like_dom"/>
</dbReference>
<evidence type="ECO:0000256" key="8">
    <source>
        <dbReference type="ARBA" id="ARBA00022448"/>
    </source>
</evidence>
<dbReference type="GO" id="GO:0008965">
    <property type="term" value="F:phosphoenolpyruvate-protein phosphotransferase activity"/>
    <property type="evidence" value="ECO:0007669"/>
    <property type="project" value="UniProtKB-EC"/>
</dbReference>
<keyword evidence="12 17" id="KW-0598">Phosphotransferase system</keyword>
<evidence type="ECO:0000256" key="4">
    <source>
        <dbReference type="ARBA" id="ARBA00004496"/>
    </source>
</evidence>
<dbReference type="Pfam" id="PF05524">
    <property type="entry name" value="PEP-utilisers_N"/>
    <property type="match status" value="1"/>
</dbReference>
<protein>
    <recommendedName>
        <fullName evidence="7 17">Phosphoenolpyruvate-protein phosphotransferase</fullName>
        <ecNumber evidence="6 17">2.7.3.9</ecNumber>
    </recommendedName>
    <alternativeName>
        <fullName evidence="16 17">Phosphotransferase system, enzyme I</fullName>
    </alternativeName>
</protein>
<feature type="domain" description="PEP-utilising enzyme mobile" evidence="18">
    <location>
        <begin position="162"/>
        <end position="233"/>
    </location>
</feature>
<dbReference type="InterPro" id="IPR050499">
    <property type="entry name" value="PEP-utilizing_PTS_enzyme"/>
</dbReference>
<evidence type="ECO:0000256" key="9">
    <source>
        <dbReference type="ARBA" id="ARBA00022490"/>
    </source>
</evidence>
<dbReference type="InterPro" id="IPR008731">
    <property type="entry name" value="PTS_EIN"/>
</dbReference>
<dbReference type="PRINTS" id="PR01736">
    <property type="entry name" value="PHPHTRNFRASE"/>
</dbReference>
<organism evidence="21 22">
    <name type="scientific">Paenibacillus eucommiae</name>
    <dbReference type="NCBI Taxonomy" id="1355755"/>
    <lineage>
        <taxon>Bacteria</taxon>
        <taxon>Bacillati</taxon>
        <taxon>Bacillota</taxon>
        <taxon>Bacilli</taxon>
        <taxon>Bacillales</taxon>
        <taxon>Paenibacillaceae</taxon>
        <taxon>Paenibacillus</taxon>
    </lineage>
</organism>
<evidence type="ECO:0000313" key="22">
    <source>
        <dbReference type="Proteomes" id="UP001519287"/>
    </source>
</evidence>
<evidence type="ECO:0000256" key="10">
    <source>
        <dbReference type="ARBA" id="ARBA00022597"/>
    </source>
</evidence>
<dbReference type="NCBIfam" id="TIGR01417">
    <property type="entry name" value="PTS_I_fam"/>
    <property type="match status" value="1"/>
</dbReference>